<protein>
    <recommendedName>
        <fullName evidence="3">3-methylfumaryl-CoA hydratase</fullName>
    </recommendedName>
</protein>
<name>A0ABS6IS47_9HYPH</name>
<dbReference type="Proteomes" id="UP000727907">
    <property type="component" value="Unassembled WGS sequence"/>
</dbReference>
<evidence type="ECO:0008006" key="3">
    <source>
        <dbReference type="Google" id="ProtNLM"/>
    </source>
</evidence>
<keyword evidence="2" id="KW-1185">Reference proteome</keyword>
<reference evidence="1 2" key="1">
    <citation type="submission" date="2021-06" db="EMBL/GenBank/DDBJ databases">
        <authorList>
            <person name="Lee D.H."/>
        </authorList>
    </citation>
    <scope>NUCLEOTIDE SEQUENCE [LARGE SCALE GENOMIC DNA]</scope>
    <source>
        <strain evidence="1 2">MMS21-HV4-11</strain>
    </source>
</reference>
<dbReference type="RefSeq" id="WP_216966656.1">
    <property type="nucleotide sequence ID" value="NZ_JAHOPB010000003.1"/>
</dbReference>
<dbReference type="InterPro" id="IPR052741">
    <property type="entry name" value="Mitochondrial_HTD2"/>
</dbReference>
<sequence length="288" mass="31843">MGWMDEAMETLRPWIGRVRTVEDDIGMMAVRRVAATFDVDPDSIKRGQELPPHWFTVFFAETVRQGELGPDGHPNKGIVLPPIPMPRRMGAGRRVQIMGRLKAGEPAIKKAEVADIIPKTGRSGDIFVLTMRHTIEQGGRTIASDTFDAIYRPAVPPGQKTTATVAAQARKDQAWTETTQLTNTLNFRYGGITWNAHRIHYDGDYTRSEEGYPAIVSNGGLSMHLMVDAALKHAKGNLTGYTARLVHPLWVGDLIEVRGEAQKDGKLRLWAADKNGVLCGEMDLEFAA</sequence>
<evidence type="ECO:0000313" key="1">
    <source>
        <dbReference type="EMBL" id="MBU8877176.1"/>
    </source>
</evidence>
<dbReference type="PANTHER" id="PTHR28152:SF1">
    <property type="entry name" value="HYDROXYACYL-THIOESTER DEHYDRATASE TYPE 2, MITOCHONDRIAL"/>
    <property type="match status" value="1"/>
</dbReference>
<dbReference type="EMBL" id="JAHOPB010000003">
    <property type="protein sequence ID" value="MBU8877176.1"/>
    <property type="molecule type" value="Genomic_DNA"/>
</dbReference>
<evidence type="ECO:0000313" key="2">
    <source>
        <dbReference type="Proteomes" id="UP000727907"/>
    </source>
</evidence>
<comment type="caution">
    <text evidence="1">The sequence shown here is derived from an EMBL/GenBank/DDBJ whole genome shotgun (WGS) entry which is preliminary data.</text>
</comment>
<organism evidence="1 2">
    <name type="scientific">Reyranella humidisoli</name>
    <dbReference type="NCBI Taxonomy" id="2849149"/>
    <lineage>
        <taxon>Bacteria</taxon>
        <taxon>Pseudomonadati</taxon>
        <taxon>Pseudomonadota</taxon>
        <taxon>Alphaproteobacteria</taxon>
        <taxon>Hyphomicrobiales</taxon>
        <taxon>Reyranellaceae</taxon>
        <taxon>Reyranella</taxon>
    </lineage>
</organism>
<dbReference type="PANTHER" id="PTHR28152">
    <property type="entry name" value="HYDROXYACYL-THIOESTER DEHYDRATASE TYPE 2, MITOCHONDRIAL"/>
    <property type="match status" value="1"/>
</dbReference>
<proteinExistence type="predicted"/>
<accession>A0ABS6IS47</accession>
<gene>
    <name evidence="1" type="ORF">KQ910_25635</name>
</gene>